<organism evidence="11 12">
    <name type="scientific">Glossina brevipalpis</name>
    <dbReference type="NCBI Taxonomy" id="37001"/>
    <lineage>
        <taxon>Eukaryota</taxon>
        <taxon>Metazoa</taxon>
        <taxon>Ecdysozoa</taxon>
        <taxon>Arthropoda</taxon>
        <taxon>Hexapoda</taxon>
        <taxon>Insecta</taxon>
        <taxon>Pterygota</taxon>
        <taxon>Neoptera</taxon>
        <taxon>Endopterygota</taxon>
        <taxon>Diptera</taxon>
        <taxon>Brachycera</taxon>
        <taxon>Muscomorpha</taxon>
        <taxon>Hippoboscoidea</taxon>
        <taxon>Glossinidae</taxon>
        <taxon>Glossina</taxon>
    </lineage>
</organism>
<keyword evidence="4" id="KW-0808">Transferase</keyword>
<dbReference type="PANTHER" id="PTHR21152:SF40">
    <property type="entry name" value="ALANINE--GLYOXYLATE AMINOTRANSFERASE"/>
    <property type="match status" value="1"/>
</dbReference>
<comment type="catalytic activity">
    <reaction evidence="6">
        <text>glyoxylate + L-alanine = glycine + pyruvate</text>
        <dbReference type="Rhea" id="RHEA:24248"/>
        <dbReference type="ChEBI" id="CHEBI:15361"/>
        <dbReference type="ChEBI" id="CHEBI:36655"/>
        <dbReference type="ChEBI" id="CHEBI:57305"/>
        <dbReference type="ChEBI" id="CHEBI:57972"/>
        <dbReference type="EC" id="2.6.1.44"/>
    </reaction>
</comment>
<evidence type="ECO:0000313" key="11">
    <source>
        <dbReference type="EnsemblMetazoa" id="GBRI012722-PA"/>
    </source>
</evidence>
<dbReference type="GO" id="GO:0008453">
    <property type="term" value="F:alanine-glyoxylate transaminase activity"/>
    <property type="evidence" value="ECO:0007669"/>
    <property type="project" value="UniProtKB-EC"/>
</dbReference>
<dbReference type="GO" id="GO:0005777">
    <property type="term" value="C:peroxisome"/>
    <property type="evidence" value="ECO:0007669"/>
    <property type="project" value="TreeGrafter"/>
</dbReference>
<dbReference type="InterPro" id="IPR015421">
    <property type="entry name" value="PyrdxlP-dep_Trfase_major"/>
</dbReference>
<evidence type="ECO:0000256" key="2">
    <source>
        <dbReference type="ARBA" id="ARBA00009236"/>
    </source>
</evidence>
<evidence type="ECO:0000256" key="4">
    <source>
        <dbReference type="ARBA" id="ARBA00022679"/>
    </source>
</evidence>
<dbReference type="VEuPathDB" id="VectorBase:GBRI012722"/>
<dbReference type="Gene3D" id="3.40.640.10">
    <property type="entry name" value="Type I PLP-dependent aspartate aminotransferase-like (Major domain)"/>
    <property type="match status" value="1"/>
</dbReference>
<evidence type="ECO:0000313" key="12">
    <source>
        <dbReference type="Proteomes" id="UP000091820"/>
    </source>
</evidence>
<dbReference type="InterPro" id="IPR015422">
    <property type="entry name" value="PyrdxlP-dep_Trfase_small"/>
</dbReference>
<evidence type="ECO:0000256" key="9">
    <source>
        <dbReference type="RuleBase" id="RU004504"/>
    </source>
</evidence>
<dbReference type="FunFam" id="3.40.640.10:FF:000027">
    <property type="entry name" value="Serine--pyruvate aminotransferase, mitochondrial"/>
    <property type="match status" value="1"/>
</dbReference>
<evidence type="ECO:0000259" key="10">
    <source>
        <dbReference type="Pfam" id="PF00266"/>
    </source>
</evidence>
<dbReference type="SUPFAM" id="SSF53383">
    <property type="entry name" value="PLP-dependent transferases"/>
    <property type="match status" value="1"/>
</dbReference>
<proteinExistence type="inferred from homology"/>
<dbReference type="AlphaFoldDB" id="A0A1A9WAX8"/>
<comment type="similarity">
    <text evidence="2 6 8">Belongs to the class-V pyridoxal-phosphate-dependent aminotransferase family.</text>
</comment>
<dbReference type="PROSITE" id="PS00595">
    <property type="entry name" value="AA_TRANSFER_CLASS_5"/>
    <property type="match status" value="1"/>
</dbReference>
<dbReference type="EnsemblMetazoa" id="GBRI012722-RA">
    <property type="protein sequence ID" value="GBRI012722-PA"/>
    <property type="gene ID" value="GBRI012722"/>
</dbReference>
<dbReference type="CDD" id="cd06451">
    <property type="entry name" value="AGAT_like"/>
    <property type="match status" value="1"/>
</dbReference>
<evidence type="ECO:0000256" key="6">
    <source>
        <dbReference type="PIRNR" id="PIRNR000524"/>
    </source>
</evidence>
<name>A0A1A9WAX8_9MUSC</name>
<reference evidence="11" key="2">
    <citation type="submission" date="2020-05" db="UniProtKB">
        <authorList>
            <consortium name="EnsemblMetazoa"/>
        </authorList>
    </citation>
    <scope>IDENTIFICATION</scope>
    <source>
        <strain evidence="11">IAEA</strain>
    </source>
</reference>
<dbReference type="InterPro" id="IPR024169">
    <property type="entry name" value="SP_NH2Trfase/AEP_transaminase"/>
</dbReference>
<evidence type="ECO:0000256" key="3">
    <source>
        <dbReference type="ARBA" id="ARBA00022576"/>
    </source>
</evidence>
<dbReference type="EC" id="2.6.1.44" evidence="6"/>
<dbReference type="Pfam" id="PF00266">
    <property type="entry name" value="Aminotran_5"/>
    <property type="match status" value="1"/>
</dbReference>
<keyword evidence="12" id="KW-1185">Reference proteome</keyword>
<evidence type="ECO:0000256" key="5">
    <source>
        <dbReference type="ARBA" id="ARBA00022898"/>
    </source>
</evidence>
<keyword evidence="5 6" id="KW-0663">Pyridoxal phosphate</keyword>
<feature type="domain" description="Aminotransferase class V" evidence="10">
    <location>
        <begin position="41"/>
        <end position="337"/>
    </location>
</feature>
<dbReference type="Gene3D" id="3.90.1150.10">
    <property type="entry name" value="Aspartate Aminotransferase, domain 1"/>
    <property type="match status" value="2"/>
</dbReference>
<keyword evidence="3" id="KW-0032">Aminotransferase</keyword>
<dbReference type="Proteomes" id="UP000091820">
    <property type="component" value="Unassembled WGS sequence"/>
</dbReference>
<evidence type="ECO:0000256" key="8">
    <source>
        <dbReference type="RuleBase" id="RU004075"/>
    </source>
</evidence>
<comment type="cofactor">
    <cofactor evidence="1 6 7 9">
        <name>pyridoxal 5'-phosphate</name>
        <dbReference type="ChEBI" id="CHEBI:597326"/>
    </cofactor>
</comment>
<protein>
    <recommendedName>
        <fullName evidence="6">Alanine--glyoxylate aminotransferase</fullName>
        <ecNumber evidence="6">2.6.1.44</ecNumber>
    </recommendedName>
</protein>
<dbReference type="GO" id="GO:0004760">
    <property type="term" value="F:L-serine-pyruvate transaminase activity"/>
    <property type="evidence" value="ECO:0007669"/>
    <property type="project" value="TreeGrafter"/>
</dbReference>
<reference evidence="12" key="1">
    <citation type="submission" date="2014-03" db="EMBL/GenBank/DDBJ databases">
        <authorList>
            <person name="Aksoy S."/>
            <person name="Warren W."/>
            <person name="Wilson R.K."/>
        </authorList>
    </citation>
    <scope>NUCLEOTIDE SEQUENCE [LARGE SCALE GENOMIC DNA]</scope>
    <source>
        <strain evidence="12">IAEA</strain>
    </source>
</reference>
<dbReference type="PANTHER" id="PTHR21152">
    <property type="entry name" value="AMINOTRANSFERASE CLASS V"/>
    <property type="match status" value="1"/>
</dbReference>
<dbReference type="STRING" id="37001.A0A1A9WAX8"/>
<accession>A0A1A9WAX8</accession>
<sequence length="418" mass="46834">MMDIPNPLVLKRPLFVPIKTLMGPGPSNCSQRVLSALSNPMIGHLHPECLQIMSEIKEGIKYVFQTSNDATMCISGSGHSGLESAMCNLIEENDVILVASIGLWGHRAADIAKRYGGDVRLVEATFGHSLTINEIEIAFKYHQPKIFFTVQGDSSTGLLQSNLKEIGELCHKYNCLFIVDTIASLGGTEFFMDEWFVDVAFTGSQKTLGAPPGLTPISLSMRAIECIRARKTKVKVYYFDILLIGQYWSCFSMSAIYHHTISVTLLYGLREALAQVCAEGLKAFIHRHQHCSYRLQQGLKDLGLEMFVKNPKERLPTITTIKVPFGIDWRKVIEYAMRKYVAHTQTHTHMYICEINIVNFFNRYCMEISGGLGSTVGKVFRIGLMGENATLERADLILNILHEAIESSKLDNNEKSKI</sequence>
<feature type="modified residue" description="N6-(pyridoxal phosphate)lysine" evidence="7">
    <location>
        <position position="206"/>
    </location>
</feature>
<dbReference type="InterPro" id="IPR015424">
    <property type="entry name" value="PyrdxlP-dep_Trfase"/>
</dbReference>
<dbReference type="InterPro" id="IPR020578">
    <property type="entry name" value="Aminotrans_V_PyrdxlP_BS"/>
</dbReference>
<dbReference type="InterPro" id="IPR000192">
    <property type="entry name" value="Aminotrans_V_dom"/>
</dbReference>
<evidence type="ECO:0000256" key="1">
    <source>
        <dbReference type="ARBA" id="ARBA00001933"/>
    </source>
</evidence>
<dbReference type="PIRSF" id="PIRSF000524">
    <property type="entry name" value="SPT"/>
    <property type="match status" value="1"/>
</dbReference>
<evidence type="ECO:0000256" key="7">
    <source>
        <dbReference type="PIRSR" id="PIRSR000524-50"/>
    </source>
</evidence>
<dbReference type="GO" id="GO:0019265">
    <property type="term" value="P:glycine biosynthetic process, by transamination of glyoxylate"/>
    <property type="evidence" value="ECO:0007669"/>
    <property type="project" value="TreeGrafter"/>
</dbReference>